<reference evidence="5 6" key="1">
    <citation type="submission" date="2018-05" db="EMBL/GenBank/DDBJ databases">
        <title>Genomic Encyclopedia of Archaeal and Bacterial Type Strains, Phase II (KMG-II): from individual species to whole genera.</title>
        <authorList>
            <person name="Goeker M."/>
        </authorList>
    </citation>
    <scope>NUCLEOTIDE SEQUENCE [LARGE SCALE GENOMIC DNA]</scope>
    <source>
        <strain evidence="5 6">DSM 45184</strain>
    </source>
</reference>
<evidence type="ECO:0000256" key="2">
    <source>
        <dbReference type="ARBA" id="ARBA00022741"/>
    </source>
</evidence>
<gene>
    <name evidence="5" type="ORF">BC793_127106</name>
</gene>
<dbReference type="Pfam" id="PF01812">
    <property type="entry name" value="5-FTHF_cyc-lig"/>
    <property type="match status" value="2"/>
</dbReference>
<dbReference type="InterPro" id="IPR024185">
    <property type="entry name" value="FTHF_cligase-like_sf"/>
</dbReference>
<accession>A0A316ETQ2</accession>
<keyword evidence="6" id="KW-1185">Reference proteome</keyword>
<name>A0A316ETQ2_9ACTN</name>
<evidence type="ECO:0000256" key="3">
    <source>
        <dbReference type="ARBA" id="ARBA00022840"/>
    </source>
</evidence>
<evidence type="ECO:0000256" key="1">
    <source>
        <dbReference type="ARBA" id="ARBA00010638"/>
    </source>
</evidence>
<dbReference type="GO" id="GO:0035999">
    <property type="term" value="P:tetrahydrofolate interconversion"/>
    <property type="evidence" value="ECO:0007669"/>
    <property type="project" value="TreeGrafter"/>
</dbReference>
<organism evidence="5 6">
    <name type="scientific">Actinoplanes xinjiangensis</name>
    <dbReference type="NCBI Taxonomy" id="512350"/>
    <lineage>
        <taxon>Bacteria</taxon>
        <taxon>Bacillati</taxon>
        <taxon>Actinomycetota</taxon>
        <taxon>Actinomycetes</taxon>
        <taxon>Micromonosporales</taxon>
        <taxon>Micromonosporaceae</taxon>
        <taxon>Actinoplanes</taxon>
    </lineage>
</organism>
<dbReference type="GO" id="GO:0030272">
    <property type="term" value="F:5-formyltetrahydrofolate cyclo-ligase activity"/>
    <property type="evidence" value="ECO:0007669"/>
    <property type="project" value="TreeGrafter"/>
</dbReference>
<feature type="region of interest" description="Disordered" evidence="4">
    <location>
        <begin position="102"/>
        <end position="151"/>
    </location>
</feature>
<dbReference type="InterPro" id="IPR002698">
    <property type="entry name" value="FTHF_cligase"/>
</dbReference>
<comment type="caution">
    <text evidence="5">The sequence shown here is derived from an EMBL/GenBank/DDBJ whole genome shotgun (WGS) entry which is preliminary data.</text>
</comment>
<evidence type="ECO:0000256" key="4">
    <source>
        <dbReference type="SAM" id="MobiDB-lite"/>
    </source>
</evidence>
<keyword evidence="2" id="KW-0547">Nucleotide-binding</keyword>
<comment type="similarity">
    <text evidence="1">Belongs to the 5-formyltetrahydrofolate cyclo-ligase family.</text>
</comment>
<dbReference type="SUPFAM" id="SSF100950">
    <property type="entry name" value="NagB/RpiA/CoA transferase-like"/>
    <property type="match status" value="1"/>
</dbReference>
<dbReference type="PANTHER" id="PTHR23407">
    <property type="entry name" value="ATPASE INHIBITOR/5-FORMYLTETRAHYDROFOLATE CYCLO-LIGASE"/>
    <property type="match status" value="1"/>
</dbReference>
<keyword evidence="5" id="KW-0436">Ligase</keyword>
<feature type="compositionally biased region" description="Low complexity" evidence="4">
    <location>
        <begin position="102"/>
        <end position="140"/>
    </location>
</feature>
<proteinExistence type="inferred from homology"/>
<sequence>MSDLTPDAEKSHQIKISLRTRLLTARRSLPVAVRSAADAQLQDQIIALVRRTGARSIAAYVPVGSEPGGSDLPDRLLAALPPDGRLLLPVLLPDNDLTWADAAPPTASSAAPPTPHLTSSPGNSKGPASPGGPVAPGVSADPSGPRMGRSLLVAGPRGLREPAGPRLGVEAVCSVDLLLVPALAVGGDGTRMGRGGGSYDRVLARLPEPGPLVVALLHDGEDVDFVPAEPHDRRVHAVITPTGGFARRPYSPSGS</sequence>
<evidence type="ECO:0000313" key="6">
    <source>
        <dbReference type="Proteomes" id="UP000245697"/>
    </source>
</evidence>
<dbReference type="OrthoDB" id="3242798at2"/>
<keyword evidence="3" id="KW-0067">ATP-binding</keyword>
<dbReference type="Gene3D" id="3.40.50.10420">
    <property type="entry name" value="NagB/RpiA/CoA transferase-like"/>
    <property type="match status" value="1"/>
</dbReference>
<dbReference type="EMBL" id="QGGR01000027">
    <property type="protein sequence ID" value="PWK34472.1"/>
    <property type="molecule type" value="Genomic_DNA"/>
</dbReference>
<dbReference type="GO" id="GO:0009396">
    <property type="term" value="P:folic acid-containing compound biosynthetic process"/>
    <property type="evidence" value="ECO:0007669"/>
    <property type="project" value="TreeGrafter"/>
</dbReference>
<dbReference type="GO" id="GO:0005524">
    <property type="term" value="F:ATP binding"/>
    <property type="evidence" value="ECO:0007669"/>
    <property type="project" value="UniProtKB-KW"/>
</dbReference>
<dbReference type="Proteomes" id="UP000245697">
    <property type="component" value="Unassembled WGS sequence"/>
</dbReference>
<protein>
    <submittedName>
        <fullName evidence="5">5-formyltetrahydrofolate cyclo-ligase</fullName>
    </submittedName>
</protein>
<dbReference type="AlphaFoldDB" id="A0A316ETQ2"/>
<dbReference type="InterPro" id="IPR037171">
    <property type="entry name" value="NagB/RpiA_transferase-like"/>
</dbReference>
<evidence type="ECO:0000313" key="5">
    <source>
        <dbReference type="EMBL" id="PWK34472.1"/>
    </source>
</evidence>
<dbReference type="PANTHER" id="PTHR23407:SF1">
    <property type="entry name" value="5-FORMYLTETRAHYDROFOLATE CYCLO-LIGASE"/>
    <property type="match status" value="1"/>
</dbReference>